<reference evidence="2" key="1">
    <citation type="submission" date="2018-10" db="EMBL/GenBank/DDBJ databases">
        <title>Hidden diversity of soil giant viruses.</title>
        <authorList>
            <person name="Schulz F."/>
            <person name="Alteio L."/>
            <person name="Goudeau D."/>
            <person name="Ryan E.M."/>
            <person name="Malmstrom R.R."/>
            <person name="Blanchard J."/>
            <person name="Woyke T."/>
        </authorList>
    </citation>
    <scope>NUCLEOTIDE SEQUENCE</scope>
    <source>
        <strain evidence="2">BAV1</strain>
    </source>
</reference>
<protein>
    <submittedName>
        <fullName evidence="2">Uncharacterized protein</fullName>
    </submittedName>
</protein>
<organism evidence="2">
    <name type="scientific">Barrevirus sp</name>
    <dbReference type="NCBI Taxonomy" id="2487763"/>
    <lineage>
        <taxon>Viruses</taxon>
        <taxon>Varidnaviria</taxon>
        <taxon>Bamfordvirae</taxon>
        <taxon>Nucleocytoviricota</taxon>
        <taxon>Megaviricetes</taxon>
        <taxon>Imitervirales</taxon>
        <taxon>Mimiviridae</taxon>
        <taxon>Klosneuvirinae</taxon>
    </lineage>
</organism>
<accession>A0A3G4ZSD5</accession>
<evidence type="ECO:0000313" key="2">
    <source>
        <dbReference type="EMBL" id="AYV77224.1"/>
    </source>
</evidence>
<name>A0A3G4ZSD5_9VIRU</name>
<proteinExistence type="predicted"/>
<sequence length="660" mass="76208">MYREPANSPFVPQIQKDLELQDRPPSFYQVKDDQFPPKKTYPPNYPTQGYQGPKQDPIVDLKVWQPKKPPSTQPFDRSKMPPVMYMPIPGQTPYFPPQFNPEWPYFYNPQVVSPVVKQFSINNGPFVNYSTLSVIKEDSLPIEFSNTANTLGERINIHNFVRSVFIRHHDGEDIDLDGKGKNSLLSYLKFMQLNPYSTSNSKNPYVGLPDGMVIYRSCYPIRYDSGSNAIQCAPNSLGLNIRIYRLTDIEYGLKKQVATNFFNYNVWREIAFYEYIREQILKRKICPNFIMMYCYYIAEKANIDFEKVKVLRSKDTSLLPDPARTTNLPFVPLQPVLANQVRPGFCKAIVMLSEAPTYSIYGWSSKTYLANANIHKMVNTGYHVSEVWISILFQLIVALYTMQIHGIAFTNFSIEDNVYVKDISQHENVVMYWKYKINEFEYYVPNYGYLLMIDSNYKDVENIVGVNPYKIQGSIFGDTNDNNEISKLTFEAFKRAINPNSFDKAFTNSGGTKPPSDIMELIKRIYNESAGANANQDISYYIYSYMGNLLNNRVGTYLSELELKNVRREDAKSFSKGQIVVQEVQNETYKFVIFVGQDQNSGISTILTKEDPTKRDIIEAKVPKDVLFSYSRYDNVVQNYRPMVSNLNEDELLETYVVGK</sequence>
<gene>
    <name evidence="2" type="ORF">Barrevirus20_2</name>
</gene>
<feature type="region of interest" description="Disordered" evidence="1">
    <location>
        <begin position="1"/>
        <end position="55"/>
    </location>
</feature>
<evidence type="ECO:0000256" key="1">
    <source>
        <dbReference type="SAM" id="MobiDB-lite"/>
    </source>
</evidence>
<dbReference type="EMBL" id="MK072017">
    <property type="protein sequence ID" value="AYV77224.1"/>
    <property type="molecule type" value="Genomic_DNA"/>
</dbReference>